<evidence type="ECO:0000256" key="3">
    <source>
        <dbReference type="ARBA" id="ARBA00022701"/>
    </source>
</evidence>
<dbReference type="GO" id="GO:0031122">
    <property type="term" value="P:cytoplasmic microtubule organization"/>
    <property type="evidence" value="ECO:0007669"/>
    <property type="project" value="TreeGrafter"/>
</dbReference>
<evidence type="ECO:0000313" key="11">
    <source>
        <dbReference type="Proteomes" id="UP000437017"/>
    </source>
</evidence>
<gene>
    <name evidence="10" type="ORF">E2I00_010405</name>
</gene>
<evidence type="ECO:0000259" key="9">
    <source>
        <dbReference type="PROSITE" id="PS51508"/>
    </source>
</evidence>
<feature type="region of interest" description="Disordered" evidence="7">
    <location>
        <begin position="659"/>
        <end position="700"/>
    </location>
</feature>
<comment type="caution">
    <text evidence="10">The sequence shown here is derived from an EMBL/GenBank/DDBJ whole genome shotgun (WGS) entry which is preliminary data.</text>
</comment>
<reference evidence="10 11" key="1">
    <citation type="journal article" date="2019" name="PLoS ONE">
        <title>Genomic analyses reveal an absence of contemporary introgressive admixture between fin whales and blue whales, despite known hybrids.</title>
        <authorList>
            <person name="Westbury M.V."/>
            <person name="Petersen B."/>
            <person name="Lorenzen E.D."/>
        </authorList>
    </citation>
    <scope>NUCLEOTIDE SEQUENCE [LARGE SCALE GENOMIC DNA]</scope>
    <source>
        <strain evidence="10">FinWhale-01</strain>
    </source>
</reference>
<feature type="domain" description="CKK" evidence="9">
    <location>
        <begin position="826"/>
        <end position="960"/>
    </location>
</feature>
<dbReference type="PROSITE" id="PS51508">
    <property type="entry name" value="CKK"/>
    <property type="match status" value="1"/>
</dbReference>
<dbReference type="Pfam" id="PF25532">
    <property type="entry name" value="CH_CAMSAP2_N"/>
    <property type="match status" value="1"/>
</dbReference>
<dbReference type="InterPro" id="IPR038209">
    <property type="entry name" value="CKK_dom_sf"/>
</dbReference>
<comment type="domain">
    <text evidence="6">The CKK domain binds microtubules.</text>
</comment>
<dbReference type="PROSITE" id="PS50021">
    <property type="entry name" value="CH"/>
    <property type="match status" value="1"/>
</dbReference>
<proteinExistence type="inferred from homology"/>
<feature type="region of interest" description="Disordered" evidence="7">
    <location>
        <begin position="343"/>
        <end position="366"/>
    </location>
</feature>
<comment type="similarity">
    <text evidence="6">Belongs to the CAMSAP1 family.</text>
</comment>
<keyword evidence="3 6" id="KW-0493">Microtubule</keyword>
<dbReference type="GO" id="GO:0036449">
    <property type="term" value="C:microtubule minus-end"/>
    <property type="evidence" value="ECO:0007669"/>
    <property type="project" value="TreeGrafter"/>
</dbReference>
<dbReference type="EMBL" id="SGJD01000166">
    <property type="protein sequence ID" value="KAB0406595.1"/>
    <property type="molecule type" value="Genomic_DNA"/>
</dbReference>
<feature type="region of interest" description="Disordered" evidence="7">
    <location>
        <begin position="715"/>
        <end position="756"/>
    </location>
</feature>
<dbReference type="Gene3D" id="3.10.20.360">
    <property type="entry name" value="CKK domain"/>
    <property type="match status" value="1"/>
</dbReference>
<dbReference type="GO" id="GO:0051011">
    <property type="term" value="F:microtubule minus-end binding"/>
    <property type="evidence" value="ECO:0007669"/>
    <property type="project" value="TreeGrafter"/>
</dbReference>
<feature type="domain" description="Calponin-homology (CH)" evidence="8">
    <location>
        <begin position="169"/>
        <end position="282"/>
    </location>
</feature>
<dbReference type="InterPro" id="IPR036872">
    <property type="entry name" value="CH_dom_sf"/>
</dbReference>
<dbReference type="OrthoDB" id="2125658at2759"/>
<evidence type="ECO:0000256" key="1">
    <source>
        <dbReference type="ARBA" id="ARBA00004245"/>
    </source>
</evidence>
<dbReference type="SMART" id="SM01051">
    <property type="entry name" value="CAMSAP_CKK"/>
    <property type="match status" value="1"/>
</dbReference>
<feature type="region of interest" description="Disordered" evidence="7">
    <location>
        <begin position="494"/>
        <end position="624"/>
    </location>
</feature>
<evidence type="ECO:0008006" key="12">
    <source>
        <dbReference type="Google" id="ProtNLM"/>
    </source>
</evidence>
<feature type="region of interest" description="Disordered" evidence="7">
    <location>
        <begin position="432"/>
        <end position="476"/>
    </location>
</feature>
<dbReference type="GO" id="GO:0007026">
    <property type="term" value="P:negative regulation of microtubule depolymerization"/>
    <property type="evidence" value="ECO:0007669"/>
    <property type="project" value="TreeGrafter"/>
</dbReference>
<keyword evidence="4" id="KW-0175">Coiled coil</keyword>
<evidence type="ECO:0000256" key="6">
    <source>
        <dbReference type="PROSITE-ProRule" id="PRU00841"/>
    </source>
</evidence>
<dbReference type="FunFam" id="3.10.20.360:FF:000001">
    <property type="entry name" value="Calmodulin-regulated spectrin-associated protein 3 isoform 2"/>
    <property type="match status" value="1"/>
</dbReference>
<dbReference type="Proteomes" id="UP000437017">
    <property type="component" value="Unassembled WGS sequence"/>
</dbReference>
<keyword evidence="2" id="KW-0963">Cytoplasm</keyword>
<accession>A0A6A1QH18</accession>
<feature type="compositionally biased region" description="Basic residues" evidence="7">
    <location>
        <begin position="343"/>
        <end position="352"/>
    </location>
</feature>
<keyword evidence="11" id="KW-1185">Reference proteome</keyword>
<dbReference type="SUPFAM" id="SSF47576">
    <property type="entry name" value="Calponin-homology domain, CH-domain"/>
    <property type="match status" value="1"/>
</dbReference>
<evidence type="ECO:0000313" key="10">
    <source>
        <dbReference type="EMBL" id="KAB0406595.1"/>
    </source>
</evidence>
<evidence type="ECO:0000259" key="8">
    <source>
        <dbReference type="PROSITE" id="PS50021"/>
    </source>
</evidence>
<dbReference type="GO" id="GO:0005516">
    <property type="term" value="F:calmodulin binding"/>
    <property type="evidence" value="ECO:0007669"/>
    <property type="project" value="InterPro"/>
</dbReference>
<dbReference type="SUPFAM" id="SSF50346">
    <property type="entry name" value="PRC-barrel domain"/>
    <property type="match status" value="1"/>
</dbReference>
<organism evidence="10 11">
    <name type="scientific">Balaenoptera physalus</name>
    <name type="common">Fin whale</name>
    <name type="synonym">Balaena physalus</name>
    <dbReference type="NCBI Taxonomy" id="9770"/>
    <lineage>
        <taxon>Eukaryota</taxon>
        <taxon>Metazoa</taxon>
        <taxon>Chordata</taxon>
        <taxon>Craniata</taxon>
        <taxon>Vertebrata</taxon>
        <taxon>Euteleostomi</taxon>
        <taxon>Mammalia</taxon>
        <taxon>Eutheria</taxon>
        <taxon>Laurasiatheria</taxon>
        <taxon>Artiodactyla</taxon>
        <taxon>Whippomorpha</taxon>
        <taxon>Cetacea</taxon>
        <taxon>Mysticeti</taxon>
        <taxon>Balaenopteridae</taxon>
        <taxon>Balaenoptera</taxon>
    </lineage>
</organism>
<protein>
    <recommendedName>
        <fullName evidence="12">CKK domain-containing protein</fullName>
    </recommendedName>
</protein>
<comment type="subcellular location">
    <subcellularLocation>
        <location evidence="1">Cytoplasm</location>
        <location evidence="1">Cytoskeleton</location>
    </subcellularLocation>
</comment>
<dbReference type="AlphaFoldDB" id="A0A6A1QH18"/>
<dbReference type="InterPro" id="IPR022613">
    <property type="entry name" value="CH_CAMSAP_2"/>
</dbReference>
<dbReference type="InterPro" id="IPR011033">
    <property type="entry name" value="PRC_barrel-like_sf"/>
</dbReference>
<dbReference type="Pfam" id="PF08683">
    <property type="entry name" value="CAMSAP_CKK"/>
    <property type="match status" value="1"/>
</dbReference>
<evidence type="ECO:0000256" key="2">
    <source>
        <dbReference type="ARBA" id="ARBA00022490"/>
    </source>
</evidence>
<feature type="compositionally biased region" description="Polar residues" evidence="7">
    <location>
        <begin position="811"/>
        <end position="823"/>
    </location>
</feature>
<evidence type="ECO:0000256" key="5">
    <source>
        <dbReference type="ARBA" id="ARBA00023212"/>
    </source>
</evidence>
<keyword evidence="5" id="KW-0206">Cytoskeleton</keyword>
<dbReference type="PANTHER" id="PTHR21595:SF1">
    <property type="entry name" value="CALMODULIN-REGULATED SPECTRIN-ASSOCIATED PROTEIN 2"/>
    <property type="match status" value="1"/>
</dbReference>
<feature type="compositionally biased region" description="Basic and acidic residues" evidence="7">
    <location>
        <begin position="503"/>
        <end position="513"/>
    </location>
</feature>
<dbReference type="InterPro" id="IPR001715">
    <property type="entry name" value="CH_dom"/>
</dbReference>
<dbReference type="InterPro" id="IPR058042">
    <property type="entry name" value="CAMSAP_N"/>
</dbReference>
<feature type="region of interest" description="Disordered" evidence="7">
    <location>
        <begin position="771"/>
        <end position="830"/>
    </location>
</feature>
<feature type="compositionally biased region" description="Low complexity" evidence="7">
    <location>
        <begin position="433"/>
        <end position="445"/>
    </location>
</feature>
<dbReference type="Pfam" id="PF11971">
    <property type="entry name" value="CAMSAP_CH"/>
    <property type="match status" value="1"/>
</dbReference>
<dbReference type="PANTHER" id="PTHR21595">
    <property type="entry name" value="PATRONIN"/>
    <property type="match status" value="1"/>
</dbReference>
<dbReference type="InterPro" id="IPR032940">
    <property type="entry name" value="CAMSAP"/>
</dbReference>
<dbReference type="InterPro" id="IPR014797">
    <property type="entry name" value="CKK_CAMSAP"/>
</dbReference>
<evidence type="ECO:0000256" key="4">
    <source>
        <dbReference type="ARBA" id="ARBA00023054"/>
    </source>
</evidence>
<feature type="compositionally biased region" description="Pro residues" evidence="7">
    <location>
        <begin position="573"/>
        <end position="586"/>
    </location>
</feature>
<feature type="compositionally biased region" description="Low complexity" evidence="7">
    <location>
        <begin position="545"/>
        <end position="560"/>
    </location>
</feature>
<sequence length="966" mass="108496">MRVKENVPEELGEPFYTDQYDQEHIKPPVVNLLLSAELYCRAGSLILKSDAAKPLLGHDAVIQALAQKGLYVTDQEKLVTERDLHKKPIQMSAHLAMMDTLMMAYTVEMVSVEKVAACAQQYSAFFQATDLPYDIEDAVMYWINKVNEHLKDIMEQEQKLKDHHTVEASGGQKARYRKEQTLLKQLPCIPLVENLLKDGSDGCALAALIHFYCPGVVRLEDICLKETMSLADSLYNLQLIQEFCQEYLNQCCHFTLEDMLYAASSIKSNYLVFMAELFWWFEVVKPSFVQPRDARPQGAEPVDDLPSVPVLNAAQRNALDSSDFTPRMESRNGEGAALTHSRLHLPSRHSRPQAHPSASDELDSKQNVHHRLPNGALQNRVFLDEFGSQVGTPSIEEALQIIHDTEKPAHTPRPDQLANGFFLHSQEVGVLHSSVPRSQSSPESVADTKGASSPVTDNTEVDTGIHVPSEDIPETMDEDFSLRDYTVPIQTRSFVCLGGGGEPEAKESRRKEGAEEEEEEEGEGSTGPREQRGHIPEDEEARALPSAAPEGPAQPAPETAWPTLSEDCVNHPAEPPSRPAFPPAPPKSANLIEVSLSDLKAPEKADVSVEKYDGESDKEQADDDQKVCCGFFFKDDQKAENDMAMKRAALLEKRLRREKETQLRKQQLEAEMEHKKEETRRKTEEERQKKEDERARREFIRQEYLRRKQLKLMEDMDTVIKPRPQGAKQKKQRPKSIHRDHIESPKTPIKGPPGSRIYRVFSVSSLSLASLNTGDSESVHSGRRTPRSESVEGFLSPSRCGSRNGEKDWENASTTSSVASGTEYTGPKLFKEPSAKSNKHIIQNALAHCCLAGKVNEGQKKKILEEMEKSDANNFLILFRDSGCQFRSLYTYCPETEEINKLTGIGPKSITKKMIEGLYKYNSDRKQFSHIPAKTLSASVDAITIHSHLWQTKRPVTPKKLLPTKA</sequence>
<evidence type="ECO:0000256" key="7">
    <source>
        <dbReference type="SAM" id="MobiDB-lite"/>
    </source>
</evidence>
<feature type="compositionally biased region" description="Basic and acidic residues" evidence="7">
    <location>
        <begin position="600"/>
        <end position="624"/>
    </location>
</feature>
<feature type="compositionally biased region" description="Acidic residues" evidence="7">
    <location>
        <begin position="514"/>
        <end position="523"/>
    </location>
</feature>
<name>A0A6A1QH18_BALPH</name>